<keyword evidence="4" id="KW-1185">Reference proteome</keyword>
<sequence length="58" mass="6640">MKESPRKPSKNKKIVKNEDLKNISGGGLKDAFNPPRNNDDLPDPAEEIRRILNEKLNR</sequence>
<dbReference type="EMBL" id="UASS01000004">
    <property type="protein sequence ID" value="SPX59923.1"/>
    <property type="molecule type" value="Genomic_DNA"/>
</dbReference>
<reference evidence="3 5" key="2">
    <citation type="submission" date="2018-06" db="EMBL/GenBank/DDBJ databases">
        <authorList>
            <consortium name="Pathogen Informatics"/>
            <person name="Doyle S."/>
        </authorList>
    </citation>
    <scope>NUCLEOTIDE SEQUENCE [LARGE SCALE GENOMIC DNA]</scope>
    <source>
        <strain evidence="3 5">NCTC12022</strain>
    </source>
</reference>
<evidence type="ECO:0000313" key="4">
    <source>
        <dbReference type="Proteomes" id="UP000054698"/>
    </source>
</evidence>
<reference evidence="2 4" key="1">
    <citation type="submission" date="2015-11" db="EMBL/GenBank/DDBJ databases">
        <title>Genomic analysis of 38 Legionella species identifies large and diverse effector repertoires.</title>
        <authorList>
            <person name="Burstein D."/>
            <person name="Amaro F."/>
            <person name="Zusman T."/>
            <person name="Lifshitz Z."/>
            <person name="Cohen O."/>
            <person name="Gilbert J.A."/>
            <person name="Pupko T."/>
            <person name="Shuman H.A."/>
            <person name="Segal G."/>
        </authorList>
    </citation>
    <scope>NUCLEOTIDE SEQUENCE [LARGE SCALE GENOMIC DNA]</scope>
    <source>
        <strain evidence="2 4">WO-44C</strain>
    </source>
</reference>
<dbReference type="RefSeq" id="WP_156413356.1">
    <property type="nucleotide sequence ID" value="NZ_CAAAHT010000021.1"/>
</dbReference>
<name>A0A0W0U423_9GAMM</name>
<dbReference type="PATRIC" id="fig|453.4.peg.726"/>
<feature type="region of interest" description="Disordered" evidence="1">
    <location>
        <begin position="1"/>
        <end position="46"/>
    </location>
</feature>
<evidence type="ECO:0000256" key="1">
    <source>
        <dbReference type="SAM" id="MobiDB-lite"/>
    </source>
</evidence>
<dbReference type="AlphaFoldDB" id="A0A0W0U423"/>
<organism evidence="2 4">
    <name type="scientific">Legionella feeleii</name>
    <dbReference type="NCBI Taxonomy" id="453"/>
    <lineage>
        <taxon>Bacteria</taxon>
        <taxon>Pseudomonadati</taxon>
        <taxon>Pseudomonadota</taxon>
        <taxon>Gammaproteobacteria</taxon>
        <taxon>Legionellales</taxon>
        <taxon>Legionellaceae</taxon>
        <taxon>Legionella</taxon>
    </lineage>
</organism>
<dbReference type="STRING" id="453.Lfee_0668"/>
<evidence type="ECO:0000313" key="2">
    <source>
        <dbReference type="EMBL" id="KTD02830.1"/>
    </source>
</evidence>
<dbReference type="Proteomes" id="UP000251942">
    <property type="component" value="Unassembled WGS sequence"/>
</dbReference>
<proteinExistence type="predicted"/>
<dbReference type="Proteomes" id="UP000054698">
    <property type="component" value="Unassembled WGS sequence"/>
</dbReference>
<gene>
    <name evidence="2" type="ORF">Lfee_0668</name>
    <name evidence="3" type="ORF">NCTC12022_00634</name>
</gene>
<evidence type="ECO:0000313" key="5">
    <source>
        <dbReference type="Proteomes" id="UP000251942"/>
    </source>
</evidence>
<protein>
    <submittedName>
        <fullName evidence="2">Uncharacterized protein</fullName>
    </submittedName>
</protein>
<dbReference type="EMBL" id="LNYB01000021">
    <property type="protein sequence ID" value="KTD02830.1"/>
    <property type="molecule type" value="Genomic_DNA"/>
</dbReference>
<accession>A0A0W0U423</accession>
<evidence type="ECO:0000313" key="3">
    <source>
        <dbReference type="EMBL" id="SPX59923.1"/>
    </source>
</evidence>